<name>A0A175Y715_9SPHN</name>
<sequence length="212" mass="22339">MRIRIDGCGDCDESRRLVIAMASAGVASRRAGSLAARMAELSVGEGDACIIVSRLGEVARASETIERLLASDPGGEIRLGAFVARFLQLRMMVAGGGCLGLSSVDLPVDFQLARVVAYILCDLISAVEKLGTGCDPDVRIAIERDGGSVLIAVVARDAESGPMWTMTGSEALRRAERLVHGIGGSLTRGFQDGEMLFGIGIPVEDDREDGDE</sequence>
<dbReference type="AlphaFoldDB" id="A0A175Y715"/>
<dbReference type="RefSeq" id="WP_062126727.1">
    <property type="nucleotide sequence ID" value="NZ_LQCK02000011.1"/>
</dbReference>
<gene>
    <name evidence="1" type="ORF">AVM11_16415</name>
</gene>
<protein>
    <submittedName>
        <fullName evidence="1">Uncharacterized protein</fullName>
    </submittedName>
</protein>
<accession>A0A175Y715</accession>
<dbReference type="Proteomes" id="UP000078460">
    <property type="component" value="Unassembled WGS sequence"/>
</dbReference>
<keyword evidence="2" id="KW-1185">Reference proteome</keyword>
<dbReference type="STRING" id="621456.BJP26_18610"/>
<reference evidence="1" key="1">
    <citation type="submission" date="2016-03" db="EMBL/GenBank/DDBJ databases">
        <title>Sphingomonas melonis TY, whole genome shotgun sequencing.</title>
        <authorList>
            <person name="Wang H."/>
            <person name="Zhu P."/>
        </authorList>
    </citation>
    <scope>NUCLEOTIDE SEQUENCE [LARGE SCALE GENOMIC DNA]</scope>
    <source>
        <strain evidence="1">TY</strain>
    </source>
</reference>
<dbReference type="EMBL" id="LQCK02000011">
    <property type="protein sequence ID" value="KZB95780.1"/>
    <property type="molecule type" value="Genomic_DNA"/>
</dbReference>
<proteinExistence type="predicted"/>
<evidence type="ECO:0000313" key="2">
    <source>
        <dbReference type="Proteomes" id="UP000078460"/>
    </source>
</evidence>
<organism evidence="1 2">
    <name type="scientific">Sphingomonas melonis TY</name>
    <dbReference type="NCBI Taxonomy" id="621456"/>
    <lineage>
        <taxon>Bacteria</taxon>
        <taxon>Pseudomonadati</taxon>
        <taxon>Pseudomonadota</taxon>
        <taxon>Alphaproteobacteria</taxon>
        <taxon>Sphingomonadales</taxon>
        <taxon>Sphingomonadaceae</taxon>
        <taxon>Sphingomonas</taxon>
    </lineage>
</organism>
<evidence type="ECO:0000313" key="1">
    <source>
        <dbReference type="EMBL" id="KZB95780.1"/>
    </source>
</evidence>
<comment type="caution">
    <text evidence="1">The sequence shown here is derived from an EMBL/GenBank/DDBJ whole genome shotgun (WGS) entry which is preliminary data.</text>
</comment>